<evidence type="ECO:0000313" key="2">
    <source>
        <dbReference type="EMBL" id="GBF89511.1"/>
    </source>
</evidence>
<comment type="caution">
    <text evidence="2">The sequence shown here is derived from an EMBL/GenBank/DDBJ whole genome shotgun (WGS) entry which is preliminary data.</text>
</comment>
<evidence type="ECO:0008006" key="4">
    <source>
        <dbReference type="Google" id="ProtNLM"/>
    </source>
</evidence>
<feature type="region of interest" description="Disordered" evidence="1">
    <location>
        <begin position="1"/>
        <end position="28"/>
    </location>
</feature>
<dbReference type="PANTHER" id="PTHR35690">
    <property type="entry name" value="OS01G0363500 PROTEIN"/>
    <property type="match status" value="1"/>
</dbReference>
<proteinExistence type="predicted"/>
<dbReference type="PANTHER" id="PTHR35690:SF1">
    <property type="entry name" value="OS01G0363500 PROTEIN"/>
    <property type="match status" value="1"/>
</dbReference>
<dbReference type="AlphaFoldDB" id="A0A2V0NPG4"/>
<evidence type="ECO:0000313" key="3">
    <source>
        <dbReference type="Proteomes" id="UP000247498"/>
    </source>
</evidence>
<dbReference type="EMBL" id="BDRX01000010">
    <property type="protein sequence ID" value="GBF89511.1"/>
    <property type="molecule type" value="Genomic_DNA"/>
</dbReference>
<name>A0A2V0NPG4_9CHLO</name>
<feature type="compositionally biased region" description="Low complexity" evidence="1">
    <location>
        <begin position="1"/>
        <end position="15"/>
    </location>
</feature>
<evidence type="ECO:0000256" key="1">
    <source>
        <dbReference type="SAM" id="MobiDB-lite"/>
    </source>
</evidence>
<dbReference type="InParanoid" id="A0A2V0NPG4"/>
<keyword evidence="3" id="KW-1185">Reference proteome</keyword>
<protein>
    <recommendedName>
        <fullName evidence="4">Plastid lipid-associated protein/fibrillin conserved domain-containing protein</fullName>
    </recommendedName>
</protein>
<sequence length="219" mass="23126">MQAAASSQCARARPALQRQLPARPHPPRCRRSVAARAAAAAGKPSEPAALAAFKAAHPANLEECLSLLKTAATTKAVDPEIVEGALVWLEQNTAAGPAGGGVQSVDGSWRLVFSTSTGLRFFQYIPVKEDLVIDTASKAISLESELGPFRFVIGGAISGWRPESGELDFQFSAVDILLFGNKIWTVNPATKPKTYSFYFVGGRISAARSSAGGLSLLLK</sequence>
<accession>A0A2V0NPG4</accession>
<gene>
    <name evidence="2" type="ORF">Rsub_02083</name>
</gene>
<dbReference type="Proteomes" id="UP000247498">
    <property type="component" value="Unassembled WGS sequence"/>
</dbReference>
<dbReference type="STRING" id="307507.A0A2V0NPG4"/>
<organism evidence="2 3">
    <name type="scientific">Raphidocelis subcapitata</name>
    <dbReference type="NCBI Taxonomy" id="307507"/>
    <lineage>
        <taxon>Eukaryota</taxon>
        <taxon>Viridiplantae</taxon>
        <taxon>Chlorophyta</taxon>
        <taxon>core chlorophytes</taxon>
        <taxon>Chlorophyceae</taxon>
        <taxon>CS clade</taxon>
        <taxon>Sphaeropleales</taxon>
        <taxon>Selenastraceae</taxon>
        <taxon>Raphidocelis</taxon>
    </lineage>
</organism>
<reference evidence="2 3" key="1">
    <citation type="journal article" date="2018" name="Sci. Rep.">
        <title>Raphidocelis subcapitata (=Pseudokirchneriella subcapitata) provides an insight into genome evolution and environmental adaptations in the Sphaeropleales.</title>
        <authorList>
            <person name="Suzuki S."/>
            <person name="Yamaguchi H."/>
            <person name="Nakajima N."/>
            <person name="Kawachi M."/>
        </authorList>
    </citation>
    <scope>NUCLEOTIDE SEQUENCE [LARGE SCALE GENOMIC DNA]</scope>
    <source>
        <strain evidence="2 3">NIES-35</strain>
    </source>
</reference>
<dbReference type="OrthoDB" id="44190at2759"/>